<feature type="region of interest" description="Disordered" evidence="1">
    <location>
        <begin position="181"/>
        <end position="200"/>
    </location>
</feature>
<dbReference type="PANTHER" id="PTHR12475">
    <property type="match status" value="1"/>
</dbReference>
<dbReference type="InterPro" id="IPR051490">
    <property type="entry name" value="THEM6_lcsJ_thioesterase"/>
</dbReference>
<gene>
    <name evidence="2" type="ORF">U0042_22015</name>
</gene>
<keyword evidence="3" id="KW-1185">Reference proteome</keyword>
<dbReference type="InterPro" id="IPR029069">
    <property type="entry name" value="HotDog_dom_sf"/>
</dbReference>
<dbReference type="PANTHER" id="PTHR12475:SF4">
    <property type="entry name" value="PROTEIN THEM6"/>
    <property type="match status" value="1"/>
</dbReference>
<protein>
    <submittedName>
        <fullName evidence="2">Thioesterase family protein</fullName>
    </submittedName>
</protein>
<feature type="compositionally biased region" description="Basic and acidic residues" evidence="1">
    <location>
        <begin position="186"/>
        <end position="200"/>
    </location>
</feature>
<dbReference type="Pfam" id="PF13279">
    <property type="entry name" value="4HBT_2"/>
    <property type="match status" value="1"/>
</dbReference>
<dbReference type="RefSeq" id="WP_232833221.1">
    <property type="nucleotide sequence ID" value="NZ_CP139965.1"/>
</dbReference>
<evidence type="ECO:0000313" key="2">
    <source>
        <dbReference type="EMBL" id="WQD76737.1"/>
    </source>
</evidence>
<reference evidence="2 3" key="1">
    <citation type="submission" date="2023-12" db="EMBL/GenBank/DDBJ databases">
        <title>Genome sequencing and assembly of bacterial species from a model synthetic community.</title>
        <authorList>
            <person name="Hogle S.L."/>
        </authorList>
    </citation>
    <scope>NUCLEOTIDE SEQUENCE [LARGE SCALE GENOMIC DNA]</scope>
    <source>
        <strain evidence="2 3">HAMBI 2494</strain>
    </source>
</reference>
<proteinExistence type="predicted"/>
<accession>A0ABZ0WHB0</accession>
<name>A0ABZ0WHB0_9BURK</name>
<sequence>MLPIESAIAMSLLLRLLMTLLFSARRGPLNVLDTCVTPFRVWLNDLDVLRHMTNSRYFAILDLARVDLMIRSGLLKRLDARGWYPVVTLETLRFHRSLELGDRYEVATRVIGWDEKSIFLEQGFVRDGVQVALGVVRTRFLKRSGGTVSTAELMELAGIAQPSPPLPDWVRQWSAAEGGMAVNQAAERESKEDEAALKDG</sequence>
<dbReference type="EMBL" id="CP139965">
    <property type="protein sequence ID" value="WQD76737.1"/>
    <property type="molecule type" value="Genomic_DNA"/>
</dbReference>
<dbReference type="SUPFAM" id="SSF54637">
    <property type="entry name" value="Thioesterase/thiol ester dehydrase-isomerase"/>
    <property type="match status" value="1"/>
</dbReference>
<dbReference type="Proteomes" id="UP001325479">
    <property type="component" value="Chromosome"/>
</dbReference>
<evidence type="ECO:0000313" key="3">
    <source>
        <dbReference type="Proteomes" id="UP001325479"/>
    </source>
</evidence>
<organism evidence="2 3">
    <name type="scientific">Paraburkholderia kururiensis</name>
    <dbReference type="NCBI Taxonomy" id="984307"/>
    <lineage>
        <taxon>Bacteria</taxon>
        <taxon>Pseudomonadati</taxon>
        <taxon>Pseudomonadota</taxon>
        <taxon>Betaproteobacteria</taxon>
        <taxon>Burkholderiales</taxon>
        <taxon>Burkholderiaceae</taxon>
        <taxon>Paraburkholderia</taxon>
    </lineage>
</organism>
<evidence type="ECO:0000256" key="1">
    <source>
        <dbReference type="SAM" id="MobiDB-lite"/>
    </source>
</evidence>
<dbReference type="CDD" id="cd00586">
    <property type="entry name" value="4HBT"/>
    <property type="match status" value="1"/>
</dbReference>
<dbReference type="Gene3D" id="3.10.129.10">
    <property type="entry name" value="Hotdog Thioesterase"/>
    <property type="match status" value="1"/>
</dbReference>